<reference evidence="1 2" key="1">
    <citation type="submission" date="2019-11" db="EMBL/GenBank/DDBJ databases">
        <authorList>
            <person name="Holert J."/>
        </authorList>
    </citation>
    <scope>NUCLEOTIDE SEQUENCE [LARGE SCALE GENOMIC DNA]</scope>
    <source>
        <strain evidence="1">BC5_2</strain>
    </source>
</reference>
<dbReference type="AlphaFoldDB" id="A0A5S9PAB5"/>
<gene>
    <name evidence="1" type="ORF">DPBNPPHM_03912</name>
</gene>
<accession>A0A5S9PAB5</accession>
<dbReference type="Proteomes" id="UP000434580">
    <property type="component" value="Unassembled WGS sequence"/>
</dbReference>
<evidence type="ECO:0000313" key="1">
    <source>
        <dbReference type="EMBL" id="CAA0101479.1"/>
    </source>
</evidence>
<organism evidence="1 2">
    <name type="scientific">BD1-7 clade bacterium</name>
    <dbReference type="NCBI Taxonomy" id="2029982"/>
    <lineage>
        <taxon>Bacteria</taxon>
        <taxon>Pseudomonadati</taxon>
        <taxon>Pseudomonadota</taxon>
        <taxon>Gammaproteobacteria</taxon>
        <taxon>Cellvibrionales</taxon>
        <taxon>Spongiibacteraceae</taxon>
        <taxon>BD1-7 clade</taxon>
    </lineage>
</organism>
<sequence length="73" mass="8398">MKRYSNNKDINVTIRKLTKVQWVYKNGKKHAKLISPNGKVIAVSKTPSCCHAYANFRSEINRIKNSEARYGND</sequence>
<evidence type="ECO:0000313" key="2">
    <source>
        <dbReference type="Proteomes" id="UP000434580"/>
    </source>
</evidence>
<name>A0A5S9PAB5_9GAMM</name>
<protein>
    <submittedName>
        <fullName evidence="1">Uncharacterized protein</fullName>
    </submittedName>
</protein>
<proteinExistence type="predicted"/>
<dbReference type="EMBL" id="CACSII010000009">
    <property type="protein sequence ID" value="CAA0101479.1"/>
    <property type="molecule type" value="Genomic_DNA"/>
</dbReference>